<dbReference type="Proteomes" id="UP001418222">
    <property type="component" value="Unassembled WGS sequence"/>
</dbReference>
<gene>
    <name evidence="1" type="ORF">KSP39_PZI009673</name>
</gene>
<evidence type="ECO:0000313" key="2">
    <source>
        <dbReference type="Proteomes" id="UP001418222"/>
    </source>
</evidence>
<reference evidence="1 2" key="1">
    <citation type="journal article" date="2022" name="Nat. Plants">
        <title>Genomes of leafy and leafless Platanthera orchids illuminate the evolution of mycoheterotrophy.</title>
        <authorList>
            <person name="Li M.H."/>
            <person name="Liu K.W."/>
            <person name="Li Z."/>
            <person name="Lu H.C."/>
            <person name="Ye Q.L."/>
            <person name="Zhang D."/>
            <person name="Wang J.Y."/>
            <person name="Li Y.F."/>
            <person name="Zhong Z.M."/>
            <person name="Liu X."/>
            <person name="Yu X."/>
            <person name="Liu D.K."/>
            <person name="Tu X.D."/>
            <person name="Liu B."/>
            <person name="Hao Y."/>
            <person name="Liao X.Y."/>
            <person name="Jiang Y.T."/>
            <person name="Sun W.H."/>
            <person name="Chen J."/>
            <person name="Chen Y.Q."/>
            <person name="Ai Y."/>
            <person name="Zhai J.W."/>
            <person name="Wu S.S."/>
            <person name="Zhou Z."/>
            <person name="Hsiao Y.Y."/>
            <person name="Wu W.L."/>
            <person name="Chen Y.Y."/>
            <person name="Lin Y.F."/>
            <person name="Hsu J.L."/>
            <person name="Li C.Y."/>
            <person name="Wang Z.W."/>
            <person name="Zhao X."/>
            <person name="Zhong W.Y."/>
            <person name="Ma X.K."/>
            <person name="Ma L."/>
            <person name="Huang J."/>
            <person name="Chen G.Z."/>
            <person name="Huang M.Z."/>
            <person name="Huang L."/>
            <person name="Peng D.H."/>
            <person name="Luo Y.B."/>
            <person name="Zou S.Q."/>
            <person name="Chen S.P."/>
            <person name="Lan S."/>
            <person name="Tsai W.C."/>
            <person name="Van de Peer Y."/>
            <person name="Liu Z.J."/>
        </authorList>
    </citation>
    <scope>NUCLEOTIDE SEQUENCE [LARGE SCALE GENOMIC DNA]</scope>
    <source>
        <strain evidence="1">Lor287</strain>
    </source>
</reference>
<comment type="caution">
    <text evidence="1">The sequence shown here is derived from an EMBL/GenBank/DDBJ whole genome shotgun (WGS) entry which is preliminary data.</text>
</comment>
<keyword evidence="2" id="KW-1185">Reference proteome</keyword>
<sequence length="181" mass="19868">MKGDPIKCQKIFASHVPRSIEHLRKNYGNVSHTCSKERATGRWKARRPVPPLSPIEEVEWIPMTWAKGLAHSDPGLTGSRGEFVLSHEVAGLLRSYGGVDDNPSRQYGGISRLAWRVSSHYFILPAGETWVGGSLCCGKSIQQKGRLQLKVRRDREKSIPVVLGEPAGGVASVSRGRSSRG</sequence>
<accession>A0AAP0BLH0</accession>
<evidence type="ECO:0000313" key="1">
    <source>
        <dbReference type="EMBL" id="KAK8943056.1"/>
    </source>
</evidence>
<protein>
    <submittedName>
        <fullName evidence="1">Uncharacterized protein</fullName>
    </submittedName>
</protein>
<dbReference type="AlphaFoldDB" id="A0AAP0BLH0"/>
<dbReference type="EMBL" id="JBBWWQ010000007">
    <property type="protein sequence ID" value="KAK8943056.1"/>
    <property type="molecule type" value="Genomic_DNA"/>
</dbReference>
<proteinExistence type="predicted"/>
<name>A0AAP0BLH0_9ASPA</name>
<organism evidence="1 2">
    <name type="scientific">Platanthera zijinensis</name>
    <dbReference type="NCBI Taxonomy" id="2320716"/>
    <lineage>
        <taxon>Eukaryota</taxon>
        <taxon>Viridiplantae</taxon>
        <taxon>Streptophyta</taxon>
        <taxon>Embryophyta</taxon>
        <taxon>Tracheophyta</taxon>
        <taxon>Spermatophyta</taxon>
        <taxon>Magnoliopsida</taxon>
        <taxon>Liliopsida</taxon>
        <taxon>Asparagales</taxon>
        <taxon>Orchidaceae</taxon>
        <taxon>Orchidoideae</taxon>
        <taxon>Orchideae</taxon>
        <taxon>Orchidinae</taxon>
        <taxon>Platanthera</taxon>
    </lineage>
</organism>